<dbReference type="EMBL" id="JAOPGA020001450">
    <property type="protein sequence ID" value="KAL0488578.1"/>
    <property type="molecule type" value="Genomic_DNA"/>
</dbReference>
<proteinExistence type="predicted"/>
<dbReference type="InterPro" id="IPR008999">
    <property type="entry name" value="Actin-crosslinking"/>
</dbReference>
<dbReference type="GO" id="GO:0016301">
    <property type="term" value="F:kinase activity"/>
    <property type="evidence" value="ECO:0007669"/>
    <property type="project" value="UniProtKB-KW"/>
</dbReference>
<evidence type="ECO:0000313" key="1">
    <source>
        <dbReference type="EMBL" id="KAL0488578.1"/>
    </source>
</evidence>
<keyword evidence="1" id="KW-0808">Transferase</keyword>
<reference evidence="1 2" key="1">
    <citation type="submission" date="2024-03" db="EMBL/GenBank/DDBJ databases">
        <title>The Acrasis kona genome and developmental transcriptomes reveal deep origins of eukaryotic multicellular pathways.</title>
        <authorList>
            <person name="Sheikh S."/>
            <person name="Fu C.-J."/>
            <person name="Brown M.W."/>
            <person name="Baldauf S.L."/>
        </authorList>
    </citation>
    <scope>NUCLEOTIDE SEQUENCE [LARGE SCALE GENOMIC DNA]</scope>
    <source>
        <strain evidence="1 2">ATCC MYA-3509</strain>
    </source>
</reference>
<gene>
    <name evidence="1" type="ORF">AKO1_015744</name>
</gene>
<sequence>MQIPTTLVKIENRDGHLCAWPDGSVSLEKDITNKHFYWFMERFDTGFHVFRSQFGRYLQIIGDEVNANFTPDSQSFTNMFYIIYTTIQGNQVHIRSIYNTYLSIRNFIPTSSNCVVGGQDEVFYLVRVEDSENKDRECTVSEEELNFDQSFLS</sequence>
<keyword evidence="2" id="KW-1185">Reference proteome</keyword>
<dbReference type="AlphaFoldDB" id="A0AAW2ZGU3"/>
<organism evidence="1 2">
    <name type="scientific">Acrasis kona</name>
    <dbReference type="NCBI Taxonomy" id="1008807"/>
    <lineage>
        <taxon>Eukaryota</taxon>
        <taxon>Discoba</taxon>
        <taxon>Heterolobosea</taxon>
        <taxon>Tetramitia</taxon>
        <taxon>Eutetramitia</taxon>
        <taxon>Acrasidae</taxon>
        <taxon>Acrasis</taxon>
    </lineage>
</organism>
<comment type="caution">
    <text evidence="1">The sequence shown here is derived from an EMBL/GenBank/DDBJ whole genome shotgun (WGS) entry which is preliminary data.</text>
</comment>
<keyword evidence="1" id="KW-0418">Kinase</keyword>
<name>A0AAW2ZGU3_9EUKA</name>
<dbReference type="SUPFAM" id="SSF50405">
    <property type="entry name" value="Actin-crosslinking proteins"/>
    <property type="match status" value="1"/>
</dbReference>
<accession>A0AAW2ZGU3</accession>
<evidence type="ECO:0000313" key="2">
    <source>
        <dbReference type="Proteomes" id="UP001431209"/>
    </source>
</evidence>
<dbReference type="Proteomes" id="UP001431209">
    <property type="component" value="Unassembled WGS sequence"/>
</dbReference>
<protein>
    <submittedName>
        <fullName evidence="1">Homoserine kinase</fullName>
    </submittedName>
</protein>